<evidence type="ECO:0000313" key="2">
    <source>
        <dbReference type="Proteomes" id="UP001151133"/>
    </source>
</evidence>
<gene>
    <name evidence="1" type="ORF">OIU80_17530</name>
</gene>
<proteinExistence type="predicted"/>
<reference evidence="1" key="1">
    <citation type="submission" date="2022-10" db="EMBL/GenBank/DDBJ databases">
        <title>Two novel species of Flavobacterium.</title>
        <authorList>
            <person name="Liu Q."/>
            <person name="Xin Y.-H."/>
        </authorList>
    </citation>
    <scope>NUCLEOTIDE SEQUENCE</scope>
    <source>
        <strain evidence="1">LS1R47</strain>
    </source>
</reference>
<protein>
    <submittedName>
        <fullName evidence="1">Uncharacterized protein</fullName>
    </submittedName>
</protein>
<dbReference type="RefSeq" id="WP_264288276.1">
    <property type="nucleotide sequence ID" value="NZ_JAOZEV010000017.1"/>
</dbReference>
<dbReference type="Proteomes" id="UP001151133">
    <property type="component" value="Unassembled WGS sequence"/>
</dbReference>
<dbReference type="AlphaFoldDB" id="A0A9X3HMA4"/>
<keyword evidence="2" id="KW-1185">Reference proteome</keyword>
<organism evidence="1 2">
    <name type="scientific">Flavobacterium frigoritolerans</name>
    <dbReference type="NCBI Taxonomy" id="2987686"/>
    <lineage>
        <taxon>Bacteria</taxon>
        <taxon>Pseudomonadati</taxon>
        <taxon>Bacteroidota</taxon>
        <taxon>Flavobacteriia</taxon>
        <taxon>Flavobacteriales</taxon>
        <taxon>Flavobacteriaceae</taxon>
        <taxon>Flavobacterium</taxon>
    </lineage>
</organism>
<accession>A0A9X3HMA4</accession>
<dbReference type="EMBL" id="JAOZEV010000017">
    <property type="protein sequence ID" value="MCV9934086.1"/>
    <property type="molecule type" value="Genomic_DNA"/>
</dbReference>
<evidence type="ECO:0000313" key="1">
    <source>
        <dbReference type="EMBL" id="MCV9934086.1"/>
    </source>
</evidence>
<name>A0A9X3HMA4_9FLAO</name>
<comment type="caution">
    <text evidence="1">The sequence shown here is derived from an EMBL/GenBank/DDBJ whole genome shotgun (WGS) entry which is preliminary data.</text>
</comment>
<sequence>MYWKIELKNTTIAFGLQYAKKENATLFLFKGYLKKQASQIGALTIMRDVTVGIQYANKRIKMLTHQHQIIKERVA</sequence>